<sequence length="184" mass="20041">MRAARLALCCVAAASAKIGRIAAHGFVKGGQCRSAPLGRGTEAERAALEAARAAKAELDAENRLRRDSHRSWERRDNGTDRANATGGRAAPRRRDHPRSKDHPTDAKHVEESSKFRAGKSHGAHEAITAHVYAKARRALEALDPVVRDVFQRAAAPCFVFNDTGPAKRQWCHASVMSTQELVCD</sequence>
<protein>
    <submittedName>
        <fullName evidence="2">Uncharacterized protein</fullName>
    </submittedName>
</protein>
<accession>A0ABR1FNW7</accession>
<comment type="caution">
    <text evidence="2">The sequence shown here is derived from an EMBL/GenBank/DDBJ whole genome shotgun (WGS) entry which is preliminary data.</text>
</comment>
<feature type="compositionally biased region" description="Basic and acidic residues" evidence="1">
    <location>
        <begin position="98"/>
        <end position="114"/>
    </location>
</feature>
<feature type="region of interest" description="Disordered" evidence="1">
    <location>
        <begin position="60"/>
        <end position="122"/>
    </location>
</feature>
<evidence type="ECO:0000256" key="1">
    <source>
        <dbReference type="SAM" id="MobiDB-lite"/>
    </source>
</evidence>
<proteinExistence type="predicted"/>
<reference evidence="2 3" key="1">
    <citation type="submission" date="2024-03" db="EMBL/GenBank/DDBJ databases">
        <title>Aureococcus anophagefferens CCMP1851 and Kratosvirus quantuckense: Draft genome of a second virus-susceptible host strain in the model system.</title>
        <authorList>
            <person name="Chase E."/>
            <person name="Truchon A.R."/>
            <person name="Schepens W."/>
            <person name="Wilhelm S.W."/>
        </authorList>
    </citation>
    <scope>NUCLEOTIDE SEQUENCE [LARGE SCALE GENOMIC DNA]</scope>
    <source>
        <strain evidence="2 3">CCMP1851</strain>
    </source>
</reference>
<feature type="compositionally biased region" description="Basic and acidic residues" evidence="1">
    <location>
        <begin position="60"/>
        <end position="79"/>
    </location>
</feature>
<gene>
    <name evidence="2" type="ORF">SO694_00192025</name>
</gene>
<keyword evidence="3" id="KW-1185">Reference proteome</keyword>
<dbReference type="EMBL" id="JBBJCI010000319">
    <property type="protein sequence ID" value="KAK7234566.1"/>
    <property type="molecule type" value="Genomic_DNA"/>
</dbReference>
<dbReference type="Proteomes" id="UP001363151">
    <property type="component" value="Unassembled WGS sequence"/>
</dbReference>
<evidence type="ECO:0000313" key="2">
    <source>
        <dbReference type="EMBL" id="KAK7234566.1"/>
    </source>
</evidence>
<evidence type="ECO:0000313" key="3">
    <source>
        <dbReference type="Proteomes" id="UP001363151"/>
    </source>
</evidence>
<name>A0ABR1FNW7_AURAN</name>
<organism evidence="2 3">
    <name type="scientific">Aureococcus anophagefferens</name>
    <name type="common">Harmful bloom alga</name>
    <dbReference type="NCBI Taxonomy" id="44056"/>
    <lineage>
        <taxon>Eukaryota</taxon>
        <taxon>Sar</taxon>
        <taxon>Stramenopiles</taxon>
        <taxon>Ochrophyta</taxon>
        <taxon>Pelagophyceae</taxon>
        <taxon>Pelagomonadales</taxon>
        <taxon>Pelagomonadaceae</taxon>
        <taxon>Aureococcus</taxon>
    </lineage>
</organism>